<dbReference type="GO" id="GO:0005684">
    <property type="term" value="C:U2-type spliceosomal complex"/>
    <property type="evidence" value="ECO:0007669"/>
    <property type="project" value="UniProtKB-ARBA"/>
</dbReference>
<evidence type="ECO:0000259" key="10">
    <source>
        <dbReference type="PROSITE" id="PS51192"/>
    </source>
</evidence>
<evidence type="ECO:0000313" key="12">
    <source>
        <dbReference type="EMBL" id="CAG8516918.1"/>
    </source>
</evidence>
<dbReference type="AlphaFoldDB" id="A0A9N9A4Z1"/>
<evidence type="ECO:0000256" key="9">
    <source>
        <dbReference type="SAM" id="MobiDB-lite"/>
    </source>
</evidence>
<comment type="catalytic activity">
    <reaction evidence="8">
        <text>ATP + H2O = ADP + phosphate + H(+)</text>
        <dbReference type="Rhea" id="RHEA:13065"/>
        <dbReference type="ChEBI" id="CHEBI:15377"/>
        <dbReference type="ChEBI" id="CHEBI:15378"/>
        <dbReference type="ChEBI" id="CHEBI:30616"/>
        <dbReference type="ChEBI" id="CHEBI:43474"/>
        <dbReference type="ChEBI" id="CHEBI:456216"/>
        <dbReference type="EC" id="3.6.4.13"/>
    </reaction>
</comment>
<evidence type="ECO:0000256" key="5">
    <source>
        <dbReference type="ARBA" id="ARBA00022806"/>
    </source>
</evidence>
<dbReference type="Gene3D" id="1.20.120.1080">
    <property type="match status" value="1"/>
</dbReference>
<evidence type="ECO:0000256" key="8">
    <source>
        <dbReference type="ARBA" id="ARBA00047984"/>
    </source>
</evidence>
<evidence type="ECO:0000259" key="11">
    <source>
        <dbReference type="PROSITE" id="PS51194"/>
    </source>
</evidence>
<evidence type="ECO:0000256" key="1">
    <source>
        <dbReference type="ARBA" id="ARBA00012552"/>
    </source>
</evidence>
<dbReference type="Pfam" id="PF00271">
    <property type="entry name" value="Helicase_C"/>
    <property type="match status" value="1"/>
</dbReference>
<dbReference type="InterPro" id="IPR011709">
    <property type="entry name" value="DEAD-box_helicase_OB_fold"/>
</dbReference>
<dbReference type="GO" id="GO:0071013">
    <property type="term" value="C:catalytic step 2 spliceosome"/>
    <property type="evidence" value="ECO:0007669"/>
    <property type="project" value="TreeGrafter"/>
</dbReference>
<dbReference type="PANTHER" id="PTHR18934">
    <property type="entry name" value="ATP-DEPENDENT RNA HELICASE"/>
    <property type="match status" value="1"/>
</dbReference>
<dbReference type="Proteomes" id="UP000789831">
    <property type="component" value="Unassembled WGS sequence"/>
</dbReference>
<evidence type="ECO:0000256" key="6">
    <source>
        <dbReference type="ARBA" id="ARBA00022840"/>
    </source>
</evidence>
<gene>
    <name evidence="12" type="ORF">AGERDE_LOCUS5031</name>
</gene>
<dbReference type="PROSITE" id="PS51194">
    <property type="entry name" value="HELICASE_CTER"/>
    <property type="match status" value="1"/>
</dbReference>
<feature type="region of interest" description="Disordered" evidence="9">
    <location>
        <begin position="75"/>
        <end position="204"/>
    </location>
</feature>
<comment type="caution">
    <text evidence="12">The sequence shown here is derived from an EMBL/GenBank/DDBJ whole genome shotgun (WGS) entry which is preliminary data.</text>
</comment>
<dbReference type="PANTHER" id="PTHR18934:SF85">
    <property type="entry name" value="ATP-DEPENDENT RNA HELICASE DHX8"/>
    <property type="match status" value="1"/>
</dbReference>
<accession>A0A9N9A4Z1</accession>
<dbReference type="SMART" id="SM00490">
    <property type="entry name" value="HELICc"/>
    <property type="match status" value="1"/>
</dbReference>
<dbReference type="InterPro" id="IPR011545">
    <property type="entry name" value="DEAD/DEAH_box_helicase_dom"/>
</dbReference>
<dbReference type="FunFam" id="3.40.50.300:FF:000191">
    <property type="entry name" value="Pre-mRNA-splicing factor ATP-dependent RNA helicase"/>
    <property type="match status" value="1"/>
</dbReference>
<evidence type="ECO:0000256" key="2">
    <source>
        <dbReference type="ARBA" id="ARBA00022664"/>
    </source>
</evidence>
<dbReference type="InterPro" id="IPR001650">
    <property type="entry name" value="Helicase_C-like"/>
</dbReference>
<dbReference type="SUPFAM" id="SSF52540">
    <property type="entry name" value="P-loop containing nucleoside triphosphate hydrolases"/>
    <property type="match status" value="1"/>
</dbReference>
<reference evidence="12" key="1">
    <citation type="submission" date="2021-06" db="EMBL/GenBank/DDBJ databases">
        <authorList>
            <person name="Kallberg Y."/>
            <person name="Tangrot J."/>
            <person name="Rosling A."/>
        </authorList>
    </citation>
    <scope>NUCLEOTIDE SEQUENCE</scope>
    <source>
        <strain evidence="12">MT106</strain>
    </source>
</reference>
<evidence type="ECO:0000256" key="3">
    <source>
        <dbReference type="ARBA" id="ARBA00022741"/>
    </source>
</evidence>
<dbReference type="CDD" id="cd18791">
    <property type="entry name" value="SF2_C_RHA"/>
    <property type="match status" value="1"/>
</dbReference>
<evidence type="ECO:0000256" key="4">
    <source>
        <dbReference type="ARBA" id="ARBA00022801"/>
    </source>
</evidence>
<evidence type="ECO:0000313" key="13">
    <source>
        <dbReference type="Proteomes" id="UP000789831"/>
    </source>
</evidence>
<dbReference type="EC" id="3.6.4.13" evidence="1"/>
<keyword evidence="3" id="KW-0547">Nucleotide-binding</keyword>
<dbReference type="CDD" id="cd21691">
    <property type="entry name" value="GH2-like_DHX8"/>
    <property type="match status" value="1"/>
</dbReference>
<keyword evidence="6" id="KW-0067">ATP-binding</keyword>
<dbReference type="GO" id="GO:0016787">
    <property type="term" value="F:hydrolase activity"/>
    <property type="evidence" value="ECO:0007669"/>
    <property type="project" value="UniProtKB-KW"/>
</dbReference>
<feature type="compositionally biased region" description="Low complexity" evidence="9">
    <location>
        <begin position="146"/>
        <end position="166"/>
    </location>
</feature>
<feature type="compositionally biased region" description="Basic and acidic residues" evidence="9">
    <location>
        <begin position="117"/>
        <end position="145"/>
    </location>
</feature>
<dbReference type="InterPro" id="IPR002464">
    <property type="entry name" value="DNA/RNA_helicase_DEAH_CS"/>
</dbReference>
<dbReference type="GO" id="GO:0003723">
    <property type="term" value="F:RNA binding"/>
    <property type="evidence" value="ECO:0007669"/>
    <property type="project" value="TreeGrafter"/>
</dbReference>
<sequence>MDEINKLEYLSLVSKITSELLNHTGFNDKTLAEFVINLHEENSSLPEFKKALCDAGAEFPESFIQTLDRLIRKMHPKYKKDKGKGKDGDNNDDDYSDRYDPDQKAALFPGLALPDDPNWKNKQDRLKAKDAQIQDLLDTKKKEAIGGRSSRNIRSGGGSSSSSSLRASRDRSPIPKRNRRSPSIGKPPIVDDDDKAPSSLNRLSSPERWEIKQLIASGVFKASDYPNIDEEHGFIESMETEEELDIEIREDEPPFLRGQTKHTMQLSPIKVVKAPDGTLNRAAMAGASLAKERRELRQQQTNAELDSVPKDLNLPWLDPMHDPGERHFAQDLRGVAAGRKAGEVPEWKRETFNKTTSFGKITNLTIREQKESLPIFKFREKLIRAVKENQQLILIGDTGSGKTTQLTQYLAEEGFADRGKIGCTQPRRVAAMSVAKRVAEEVGCRLGSEVGYTIRFEDCTSPETKIKYMTDGMLLRECLLDITLSQYSLIILDEAHERTINTDVLFGLLKKTLKRRPDFRVIVTSATLDAEKFSAYFFDCPIFTIPGRPHPVEVLYTKEPESDYLDAALIVVMQIHLSEPPGDVLLFLTGQEEIDTAAEILYERMKSLGPQVPDLIILPVYSALPNEMQSRIFEPAPPGSRKVVIATNIAETSITIDGIYYVVDPGFVKQNAYDAKVGMDSLPISQAQARQRAGRAGRTGPGKCYRLYTEAAYRNEMLPNPVPEIQRTNLANIVLTLKAMGINDLLHFDFMDPPPVQTLLTALEQLYALSALDDEGLLTKLGRKMAEFPLEPPLSKMLIESVDLGCSEEILTIVAMLSVQNVFYRPKEKQAAADQKKARFHQPEGDHLTLLTVYNGWKASKFSNAWCFENFIQARSMRRAQDIRKQLLGIMDRYKQDIISCGKNYNKVRRTICGGFFRHAAKKDPQEGYKTLVEGTPVYIHPSSALFNRGPEWVIYHELVLTTKEYMREVTAIEPKWLTEAAPTFFKVSDANTISKRKRSEKIQPLFNKYEKPNEWRLSRVKRHQRVSQTFG</sequence>
<dbReference type="InterPro" id="IPR049588">
    <property type="entry name" value="DHX8_GH2-like"/>
</dbReference>
<dbReference type="FunFam" id="1.20.120.1080:FF:000001">
    <property type="entry name" value="Pre-mRNA-splicing factor ATP-dependent RNA helicase"/>
    <property type="match status" value="1"/>
</dbReference>
<keyword evidence="7" id="KW-0508">mRNA splicing</keyword>
<dbReference type="InterPro" id="IPR007502">
    <property type="entry name" value="Helicase-assoc_dom"/>
</dbReference>
<dbReference type="InterPro" id="IPR048333">
    <property type="entry name" value="HA2_WH"/>
</dbReference>
<dbReference type="EMBL" id="CAJVPL010000638">
    <property type="protein sequence ID" value="CAG8516918.1"/>
    <property type="molecule type" value="Genomic_DNA"/>
</dbReference>
<dbReference type="SMART" id="SM00487">
    <property type="entry name" value="DEXDc"/>
    <property type="match status" value="1"/>
</dbReference>
<dbReference type="OrthoDB" id="10253254at2759"/>
<feature type="domain" description="Helicase C-terminal" evidence="11">
    <location>
        <begin position="564"/>
        <end position="741"/>
    </location>
</feature>
<dbReference type="FunFam" id="3.40.50.300:FF:000101">
    <property type="entry name" value="Pre-mRNA-splicing factor ATP-dependent RNA helicase"/>
    <property type="match status" value="1"/>
</dbReference>
<protein>
    <recommendedName>
        <fullName evidence="1">RNA helicase</fullName>
        <ecNumber evidence="1">3.6.4.13</ecNumber>
    </recommendedName>
</protein>
<dbReference type="GO" id="GO:0000390">
    <property type="term" value="P:spliceosomal complex disassembly"/>
    <property type="evidence" value="ECO:0007669"/>
    <property type="project" value="TreeGrafter"/>
</dbReference>
<keyword evidence="4" id="KW-0378">Hydrolase</keyword>
<dbReference type="GO" id="GO:0005524">
    <property type="term" value="F:ATP binding"/>
    <property type="evidence" value="ECO:0007669"/>
    <property type="project" value="UniProtKB-KW"/>
</dbReference>
<dbReference type="Pfam" id="PF00270">
    <property type="entry name" value="DEAD"/>
    <property type="match status" value="1"/>
</dbReference>
<feature type="domain" description="Helicase ATP-binding" evidence="10">
    <location>
        <begin position="383"/>
        <end position="546"/>
    </location>
</feature>
<keyword evidence="13" id="KW-1185">Reference proteome</keyword>
<evidence type="ECO:0000256" key="7">
    <source>
        <dbReference type="ARBA" id="ARBA00023187"/>
    </source>
</evidence>
<dbReference type="GO" id="GO:0003724">
    <property type="term" value="F:RNA helicase activity"/>
    <property type="evidence" value="ECO:0007669"/>
    <property type="project" value="UniProtKB-EC"/>
</dbReference>
<dbReference type="SMART" id="SM00847">
    <property type="entry name" value="HA2"/>
    <property type="match status" value="1"/>
</dbReference>
<dbReference type="Pfam" id="PF04408">
    <property type="entry name" value="WHD_HA2"/>
    <property type="match status" value="1"/>
</dbReference>
<dbReference type="Pfam" id="PF21010">
    <property type="entry name" value="HA2_C"/>
    <property type="match status" value="1"/>
</dbReference>
<dbReference type="Gene3D" id="3.40.50.300">
    <property type="entry name" value="P-loop containing nucleotide triphosphate hydrolases"/>
    <property type="match status" value="2"/>
</dbReference>
<dbReference type="InterPro" id="IPR014001">
    <property type="entry name" value="Helicase_ATP-bd"/>
</dbReference>
<name>A0A9N9A4Z1_9GLOM</name>
<dbReference type="PROSITE" id="PS51192">
    <property type="entry name" value="HELICASE_ATP_BIND_1"/>
    <property type="match status" value="1"/>
</dbReference>
<organism evidence="12 13">
    <name type="scientific">Ambispora gerdemannii</name>
    <dbReference type="NCBI Taxonomy" id="144530"/>
    <lineage>
        <taxon>Eukaryota</taxon>
        <taxon>Fungi</taxon>
        <taxon>Fungi incertae sedis</taxon>
        <taxon>Mucoromycota</taxon>
        <taxon>Glomeromycotina</taxon>
        <taxon>Glomeromycetes</taxon>
        <taxon>Archaeosporales</taxon>
        <taxon>Ambisporaceae</taxon>
        <taxon>Ambispora</taxon>
    </lineage>
</organism>
<keyword evidence="5" id="KW-0347">Helicase</keyword>
<keyword evidence="2" id="KW-0507">mRNA processing</keyword>
<proteinExistence type="predicted"/>
<dbReference type="PROSITE" id="PS00690">
    <property type="entry name" value="DEAH_ATP_HELICASE"/>
    <property type="match status" value="1"/>
</dbReference>
<dbReference type="InterPro" id="IPR027417">
    <property type="entry name" value="P-loop_NTPase"/>
</dbReference>
<dbReference type="Pfam" id="PF07717">
    <property type="entry name" value="OB_NTP_bind"/>
    <property type="match status" value="1"/>
</dbReference>